<dbReference type="Proteomes" id="UP000828390">
    <property type="component" value="Unassembled WGS sequence"/>
</dbReference>
<reference evidence="2" key="2">
    <citation type="submission" date="2020-11" db="EMBL/GenBank/DDBJ databases">
        <authorList>
            <person name="McCartney M.A."/>
            <person name="Auch B."/>
            <person name="Kono T."/>
            <person name="Mallez S."/>
            <person name="Becker A."/>
            <person name="Gohl D.M."/>
            <person name="Silverstein K.A.T."/>
            <person name="Koren S."/>
            <person name="Bechman K.B."/>
            <person name="Herman A."/>
            <person name="Abrahante J.E."/>
            <person name="Garbe J."/>
        </authorList>
    </citation>
    <scope>NUCLEOTIDE SEQUENCE</scope>
    <source>
        <strain evidence="2">Duluth1</strain>
        <tissue evidence="2">Whole animal</tissue>
    </source>
</reference>
<evidence type="ECO:0000313" key="3">
    <source>
        <dbReference type="Proteomes" id="UP000828390"/>
    </source>
</evidence>
<dbReference type="EMBL" id="JAIWYP010000010">
    <property type="protein sequence ID" value="KAH3751662.1"/>
    <property type="molecule type" value="Genomic_DNA"/>
</dbReference>
<feature type="compositionally biased region" description="Basic and acidic residues" evidence="1">
    <location>
        <begin position="61"/>
        <end position="79"/>
    </location>
</feature>
<accession>A0A9D4I9E8</accession>
<protein>
    <submittedName>
        <fullName evidence="2">Uncharacterized protein</fullName>
    </submittedName>
</protein>
<name>A0A9D4I9E8_DREPO</name>
<evidence type="ECO:0000256" key="1">
    <source>
        <dbReference type="SAM" id="MobiDB-lite"/>
    </source>
</evidence>
<organism evidence="2 3">
    <name type="scientific">Dreissena polymorpha</name>
    <name type="common">Zebra mussel</name>
    <name type="synonym">Mytilus polymorpha</name>
    <dbReference type="NCBI Taxonomy" id="45954"/>
    <lineage>
        <taxon>Eukaryota</taxon>
        <taxon>Metazoa</taxon>
        <taxon>Spiralia</taxon>
        <taxon>Lophotrochozoa</taxon>
        <taxon>Mollusca</taxon>
        <taxon>Bivalvia</taxon>
        <taxon>Autobranchia</taxon>
        <taxon>Heteroconchia</taxon>
        <taxon>Euheterodonta</taxon>
        <taxon>Imparidentia</taxon>
        <taxon>Neoheterodontei</taxon>
        <taxon>Myida</taxon>
        <taxon>Dreissenoidea</taxon>
        <taxon>Dreissenidae</taxon>
        <taxon>Dreissena</taxon>
    </lineage>
</organism>
<comment type="caution">
    <text evidence="2">The sequence shown here is derived from an EMBL/GenBank/DDBJ whole genome shotgun (WGS) entry which is preliminary data.</text>
</comment>
<proteinExistence type="predicted"/>
<reference evidence="2" key="1">
    <citation type="journal article" date="2019" name="bioRxiv">
        <title>The Genome of the Zebra Mussel, Dreissena polymorpha: A Resource for Invasive Species Research.</title>
        <authorList>
            <person name="McCartney M.A."/>
            <person name="Auch B."/>
            <person name="Kono T."/>
            <person name="Mallez S."/>
            <person name="Zhang Y."/>
            <person name="Obille A."/>
            <person name="Becker A."/>
            <person name="Abrahante J.E."/>
            <person name="Garbe J."/>
            <person name="Badalamenti J.P."/>
            <person name="Herman A."/>
            <person name="Mangelson H."/>
            <person name="Liachko I."/>
            <person name="Sullivan S."/>
            <person name="Sone E.D."/>
            <person name="Koren S."/>
            <person name="Silverstein K.A.T."/>
            <person name="Beckman K.B."/>
            <person name="Gohl D.M."/>
        </authorList>
    </citation>
    <scope>NUCLEOTIDE SEQUENCE</scope>
    <source>
        <strain evidence="2">Duluth1</strain>
        <tissue evidence="2">Whole animal</tissue>
    </source>
</reference>
<sequence>MAGLWFLPAGWCIRDRDHCEALCRPSILPLPSGSSGWLPPLGGHLPCLRCSSAGCPCSRTTARDDQQCPGDKAGRERRA</sequence>
<keyword evidence="3" id="KW-1185">Reference proteome</keyword>
<dbReference type="AlphaFoldDB" id="A0A9D4I9E8"/>
<evidence type="ECO:0000313" key="2">
    <source>
        <dbReference type="EMBL" id="KAH3751662.1"/>
    </source>
</evidence>
<gene>
    <name evidence="2" type="ORF">DPMN_186231</name>
</gene>
<feature type="region of interest" description="Disordered" evidence="1">
    <location>
        <begin position="57"/>
        <end position="79"/>
    </location>
</feature>